<feature type="signal peptide" evidence="8">
    <location>
        <begin position="1"/>
        <end position="18"/>
    </location>
</feature>
<dbReference type="GO" id="GO:0042742">
    <property type="term" value="P:defense response to bacterium"/>
    <property type="evidence" value="ECO:0007669"/>
    <property type="project" value="UniProtKB-KW"/>
</dbReference>
<keyword evidence="4" id="KW-0929">Antimicrobial</keyword>
<keyword evidence="6" id="KW-0378">Hydrolase</keyword>
<keyword evidence="4" id="KW-0081">Bacteriolytic enzyme</keyword>
<name>A0A224Y0X9_9HEMI</name>
<dbReference type="PANTHER" id="PTHR11407">
    <property type="entry name" value="LYSOZYME C"/>
    <property type="match status" value="1"/>
</dbReference>
<evidence type="ECO:0000256" key="2">
    <source>
        <dbReference type="ARBA" id="ARBA00010859"/>
    </source>
</evidence>
<dbReference type="EC" id="3.2.1.17" evidence="3"/>
<evidence type="ECO:0000313" key="9">
    <source>
        <dbReference type="EMBL" id="JAW14089.1"/>
    </source>
</evidence>
<evidence type="ECO:0000256" key="4">
    <source>
        <dbReference type="ARBA" id="ARBA00022638"/>
    </source>
</evidence>
<protein>
    <recommendedName>
        <fullName evidence="3">lysozyme</fullName>
        <ecNumber evidence="3">3.2.1.17</ecNumber>
    </recommendedName>
</protein>
<dbReference type="InterPro" id="IPR001916">
    <property type="entry name" value="Glyco_hydro_22"/>
</dbReference>
<sequence length="138" mass="15215">MIANLMTILLLLFTTCSAKVMKECELAKILEAAGIPKDQLADWVCLSKAESSLNTTAIGGPNRNGSYDFGIFQINDYIWCDIDKAGKGCNVQCSDLILEDSIDPSVECAKIIYNIQGFNAWYGWIKKCRGKVLPPLIC</sequence>
<evidence type="ECO:0000256" key="6">
    <source>
        <dbReference type="ARBA" id="ARBA00023295"/>
    </source>
</evidence>
<accession>A0A224Y0X9</accession>
<comment type="catalytic activity">
    <reaction evidence="1">
        <text>Hydrolysis of (1-&gt;4)-beta-linkages between N-acetylmuramic acid and N-acetyl-D-glucosamine residues in a peptidoglycan and between N-acetyl-D-glucosamine residues in chitodextrins.</text>
        <dbReference type="EC" id="3.2.1.17"/>
    </reaction>
</comment>
<dbReference type="FunFam" id="1.10.530.10:FF:000001">
    <property type="entry name" value="Lysozyme C"/>
    <property type="match status" value="1"/>
</dbReference>
<proteinExistence type="inferred from homology"/>
<dbReference type="EMBL" id="GFTR01002337">
    <property type="protein sequence ID" value="JAW14089.1"/>
    <property type="molecule type" value="Transcribed_RNA"/>
</dbReference>
<dbReference type="InterPro" id="IPR023346">
    <property type="entry name" value="Lysozyme-like_dom_sf"/>
</dbReference>
<dbReference type="AlphaFoldDB" id="A0A224Y0X9"/>
<evidence type="ECO:0000256" key="7">
    <source>
        <dbReference type="RuleBase" id="RU004440"/>
    </source>
</evidence>
<dbReference type="SUPFAM" id="SSF53955">
    <property type="entry name" value="Lysozyme-like"/>
    <property type="match status" value="1"/>
</dbReference>
<keyword evidence="6" id="KW-0326">Glycosidase</keyword>
<organism evidence="9">
    <name type="scientific">Panstrongylus lignarius</name>
    <dbReference type="NCBI Taxonomy" id="156445"/>
    <lineage>
        <taxon>Eukaryota</taxon>
        <taxon>Metazoa</taxon>
        <taxon>Ecdysozoa</taxon>
        <taxon>Arthropoda</taxon>
        <taxon>Hexapoda</taxon>
        <taxon>Insecta</taxon>
        <taxon>Pterygota</taxon>
        <taxon>Neoptera</taxon>
        <taxon>Paraneoptera</taxon>
        <taxon>Hemiptera</taxon>
        <taxon>Heteroptera</taxon>
        <taxon>Panheteroptera</taxon>
        <taxon>Cimicomorpha</taxon>
        <taxon>Reduviidae</taxon>
        <taxon>Triatominae</taxon>
        <taxon>Panstrongylus</taxon>
    </lineage>
</organism>
<evidence type="ECO:0000256" key="8">
    <source>
        <dbReference type="SAM" id="SignalP"/>
    </source>
</evidence>
<dbReference type="PRINTS" id="PR00135">
    <property type="entry name" value="LYZLACT"/>
</dbReference>
<evidence type="ECO:0000256" key="1">
    <source>
        <dbReference type="ARBA" id="ARBA00000632"/>
    </source>
</evidence>
<keyword evidence="5" id="KW-1015">Disulfide bond</keyword>
<evidence type="ECO:0000256" key="3">
    <source>
        <dbReference type="ARBA" id="ARBA00012732"/>
    </source>
</evidence>
<dbReference type="Gene3D" id="1.10.530.10">
    <property type="match status" value="1"/>
</dbReference>
<dbReference type="PRINTS" id="PR00137">
    <property type="entry name" value="LYSOZYME"/>
</dbReference>
<reference evidence="9" key="1">
    <citation type="journal article" date="2018" name="PLoS Negl. Trop. Dis.">
        <title>An insight into the salivary gland and fat body transcriptome of Panstrongylus lignarius (Hemiptera: Heteroptera), the main vector of Chagas disease in Peru.</title>
        <authorList>
            <person name="Nevoa J.C."/>
            <person name="Mendes M.T."/>
            <person name="da Silva M.V."/>
            <person name="Soares S.C."/>
            <person name="Oliveira C.J.F."/>
            <person name="Ribeiro J.M.C."/>
        </authorList>
    </citation>
    <scope>NUCLEOTIDE SEQUENCE</scope>
</reference>
<keyword evidence="8" id="KW-0732">Signal</keyword>
<dbReference type="Pfam" id="PF00062">
    <property type="entry name" value="Lys"/>
    <property type="match status" value="1"/>
</dbReference>
<dbReference type="GO" id="GO:0003796">
    <property type="term" value="F:lysozyme activity"/>
    <property type="evidence" value="ECO:0007669"/>
    <property type="project" value="UniProtKB-EC"/>
</dbReference>
<dbReference type="PANTHER" id="PTHR11407:SF63">
    <property type="entry name" value="LYSOZYME C"/>
    <property type="match status" value="1"/>
</dbReference>
<dbReference type="InterPro" id="IPR000974">
    <property type="entry name" value="Glyco_hydro_22_lys"/>
</dbReference>
<feature type="chain" id="PRO_5011968296" description="lysozyme" evidence="8">
    <location>
        <begin position="19"/>
        <end position="138"/>
    </location>
</feature>
<dbReference type="GO" id="GO:0031640">
    <property type="term" value="P:killing of cells of another organism"/>
    <property type="evidence" value="ECO:0007669"/>
    <property type="project" value="UniProtKB-KW"/>
</dbReference>
<dbReference type="CDD" id="cd16899">
    <property type="entry name" value="LYZ_C_invert"/>
    <property type="match status" value="1"/>
</dbReference>
<dbReference type="SMART" id="SM00263">
    <property type="entry name" value="LYZ1"/>
    <property type="match status" value="1"/>
</dbReference>
<comment type="similarity">
    <text evidence="2 7">Belongs to the glycosyl hydrolase 22 family.</text>
</comment>
<evidence type="ECO:0000256" key="5">
    <source>
        <dbReference type="ARBA" id="ARBA00023157"/>
    </source>
</evidence>
<dbReference type="PROSITE" id="PS51348">
    <property type="entry name" value="GLYCOSYL_HYDROL_F22_2"/>
    <property type="match status" value="1"/>
</dbReference>